<evidence type="ECO:0000313" key="3">
    <source>
        <dbReference type="Proteomes" id="UP000192366"/>
    </source>
</evidence>
<sequence>MLGRSRRRAPTDLCGHLQALSNSAEPAPLTPGRCQECAELGETTWAHLRMCETCGHVGCCDSSPHQHATAHFRETGHPVMRSVEPGESWRWCYVDVRLG</sequence>
<protein>
    <recommendedName>
        <fullName evidence="1">UBP-type domain-containing protein</fullName>
    </recommendedName>
</protein>
<dbReference type="EMBL" id="MVHJ01000051">
    <property type="protein sequence ID" value="ORA01484.1"/>
    <property type="molecule type" value="Genomic_DNA"/>
</dbReference>
<dbReference type="Gene3D" id="3.30.40.10">
    <property type="entry name" value="Zinc/RING finger domain, C3HC4 (zinc finger)"/>
    <property type="match status" value="1"/>
</dbReference>
<dbReference type="PROSITE" id="PS50271">
    <property type="entry name" value="ZF_UBP"/>
    <property type="match status" value="1"/>
</dbReference>
<dbReference type="InterPro" id="IPR013083">
    <property type="entry name" value="Znf_RING/FYVE/PHD"/>
</dbReference>
<comment type="caution">
    <text evidence="2">The sequence shown here is derived from an EMBL/GenBank/DDBJ whole genome shotgun (WGS) entry which is preliminary data.</text>
</comment>
<reference evidence="2 3" key="1">
    <citation type="submission" date="2017-02" db="EMBL/GenBank/DDBJ databases">
        <title>The new phylogeny of genus Mycobacterium.</title>
        <authorList>
            <person name="Tortoli E."/>
            <person name="Trovato A."/>
            <person name="Cirillo D.M."/>
        </authorList>
    </citation>
    <scope>NUCLEOTIDE SEQUENCE [LARGE SCALE GENOMIC DNA]</scope>
    <source>
        <strain evidence="2 3">DSM 45578</strain>
    </source>
</reference>
<dbReference type="OrthoDB" id="120315at2"/>
<dbReference type="RefSeq" id="WP_083062273.1">
    <property type="nucleotide sequence ID" value="NZ_JACKVM010000008.1"/>
</dbReference>
<proteinExistence type="predicted"/>
<keyword evidence="3" id="KW-1185">Reference proteome</keyword>
<dbReference type="Proteomes" id="UP000192366">
    <property type="component" value="Unassembled WGS sequence"/>
</dbReference>
<evidence type="ECO:0000259" key="1">
    <source>
        <dbReference type="PROSITE" id="PS50271"/>
    </source>
</evidence>
<accession>A0A1W9YN58</accession>
<dbReference type="Pfam" id="PF02148">
    <property type="entry name" value="zf-UBP"/>
    <property type="match status" value="1"/>
</dbReference>
<organism evidence="2 3">
    <name type="scientific">Mycolicibacterium bacteremicum</name>
    <name type="common">Mycobacterium bacteremicum</name>
    <dbReference type="NCBI Taxonomy" id="564198"/>
    <lineage>
        <taxon>Bacteria</taxon>
        <taxon>Bacillati</taxon>
        <taxon>Actinomycetota</taxon>
        <taxon>Actinomycetes</taxon>
        <taxon>Mycobacteriales</taxon>
        <taxon>Mycobacteriaceae</taxon>
        <taxon>Mycolicibacterium</taxon>
    </lineage>
</organism>
<dbReference type="STRING" id="564198.BST17_28030"/>
<dbReference type="AlphaFoldDB" id="A0A1W9YN58"/>
<dbReference type="InterPro" id="IPR001607">
    <property type="entry name" value="Znf_UBP"/>
</dbReference>
<evidence type="ECO:0000313" key="2">
    <source>
        <dbReference type="EMBL" id="ORA01484.1"/>
    </source>
</evidence>
<dbReference type="GO" id="GO:0008270">
    <property type="term" value="F:zinc ion binding"/>
    <property type="evidence" value="ECO:0007669"/>
    <property type="project" value="InterPro"/>
</dbReference>
<name>A0A1W9YN58_MYCBA</name>
<gene>
    <name evidence="2" type="ORF">BST17_28030</name>
</gene>
<feature type="domain" description="UBP-type" evidence="1">
    <location>
        <begin position="12"/>
        <end position="99"/>
    </location>
</feature>
<dbReference type="SUPFAM" id="SSF57850">
    <property type="entry name" value="RING/U-box"/>
    <property type="match status" value="1"/>
</dbReference>